<dbReference type="EMBL" id="GG738894">
    <property type="protein sequence ID" value="EFC40183.1"/>
    <property type="molecule type" value="Genomic_DNA"/>
</dbReference>
<feature type="region of interest" description="Disordered" evidence="6">
    <location>
        <begin position="396"/>
        <end position="451"/>
    </location>
</feature>
<feature type="domain" description="Histidine kinase" evidence="8">
    <location>
        <begin position="765"/>
        <end position="1040"/>
    </location>
</feature>
<dbReference type="PROSITE" id="PS50110">
    <property type="entry name" value="RESPONSE_REGULATORY"/>
    <property type="match status" value="1"/>
</dbReference>
<dbReference type="EC" id="2.7.13.3" evidence="2"/>
<dbReference type="InterPro" id="IPR011006">
    <property type="entry name" value="CheY-like_superfamily"/>
</dbReference>
<evidence type="ECO:0000259" key="8">
    <source>
        <dbReference type="PROSITE" id="PS50109"/>
    </source>
</evidence>
<feature type="compositionally biased region" description="Polar residues" evidence="6">
    <location>
        <begin position="15"/>
        <end position="25"/>
    </location>
</feature>
<dbReference type="InterPro" id="IPR036097">
    <property type="entry name" value="HisK_dim/P_sf"/>
</dbReference>
<protein>
    <recommendedName>
        <fullName evidence="2">histidine kinase</fullName>
        <ecNumber evidence="2">2.7.13.3</ecNumber>
    </recommendedName>
</protein>
<feature type="transmembrane region" description="Helical" evidence="7">
    <location>
        <begin position="651"/>
        <end position="667"/>
    </location>
</feature>
<feature type="compositionally biased region" description="Polar residues" evidence="6">
    <location>
        <begin position="396"/>
        <end position="420"/>
    </location>
</feature>
<dbReference type="Pfam" id="PF00512">
    <property type="entry name" value="HisKA"/>
    <property type="match status" value="1"/>
</dbReference>
<dbReference type="InterPro" id="IPR036890">
    <property type="entry name" value="HATPase_C_sf"/>
</dbReference>
<feature type="compositionally biased region" description="Low complexity" evidence="6">
    <location>
        <begin position="312"/>
        <end position="322"/>
    </location>
</feature>
<reference evidence="10 11" key="1">
    <citation type="journal article" date="2010" name="Cell">
        <title>The genome of Naegleria gruberi illuminates early eukaryotic versatility.</title>
        <authorList>
            <person name="Fritz-Laylin L.K."/>
            <person name="Prochnik S.E."/>
            <person name="Ginger M.L."/>
            <person name="Dacks J.B."/>
            <person name="Carpenter M.L."/>
            <person name="Field M.C."/>
            <person name="Kuo A."/>
            <person name="Paredez A."/>
            <person name="Chapman J."/>
            <person name="Pham J."/>
            <person name="Shu S."/>
            <person name="Neupane R."/>
            <person name="Cipriano M."/>
            <person name="Mancuso J."/>
            <person name="Tu H."/>
            <person name="Salamov A."/>
            <person name="Lindquist E."/>
            <person name="Shapiro H."/>
            <person name="Lucas S."/>
            <person name="Grigoriev I.V."/>
            <person name="Cande W.Z."/>
            <person name="Fulton C."/>
            <person name="Rokhsar D.S."/>
            <person name="Dawson S.C."/>
        </authorList>
    </citation>
    <scope>NUCLEOTIDE SEQUENCE [LARGE SCALE GENOMIC DNA]</scope>
    <source>
        <strain evidence="10 11">NEG-M</strain>
    </source>
</reference>
<feature type="region of interest" description="Disordered" evidence="6">
    <location>
        <begin position="115"/>
        <end position="136"/>
    </location>
</feature>
<evidence type="ECO:0000256" key="5">
    <source>
        <dbReference type="PROSITE-ProRule" id="PRU00169"/>
    </source>
</evidence>
<dbReference type="Gene3D" id="3.30.565.10">
    <property type="entry name" value="Histidine kinase-like ATPase, C-terminal domain"/>
    <property type="match status" value="1"/>
</dbReference>
<evidence type="ECO:0000259" key="9">
    <source>
        <dbReference type="PROSITE" id="PS50110"/>
    </source>
</evidence>
<feature type="compositionally biased region" description="Polar residues" evidence="6">
    <location>
        <begin position="36"/>
        <end position="45"/>
    </location>
</feature>
<dbReference type="eggNOG" id="KOG0519">
    <property type="taxonomic scope" value="Eukaryota"/>
</dbReference>
<feature type="compositionally biased region" description="Basic and acidic residues" evidence="6">
    <location>
        <begin position="167"/>
        <end position="178"/>
    </location>
</feature>
<keyword evidence="7" id="KW-0472">Membrane</keyword>
<dbReference type="PANTHER" id="PTHR43047">
    <property type="entry name" value="TWO-COMPONENT HISTIDINE PROTEIN KINASE"/>
    <property type="match status" value="1"/>
</dbReference>
<feature type="transmembrane region" description="Helical" evidence="7">
    <location>
        <begin position="674"/>
        <end position="694"/>
    </location>
</feature>
<dbReference type="InterPro" id="IPR001789">
    <property type="entry name" value="Sig_transdc_resp-reg_receiver"/>
</dbReference>
<feature type="compositionally biased region" description="Low complexity" evidence="6">
    <location>
        <begin position="282"/>
        <end position="302"/>
    </location>
</feature>
<dbReference type="GeneID" id="8855842"/>
<evidence type="ECO:0000256" key="2">
    <source>
        <dbReference type="ARBA" id="ARBA00012438"/>
    </source>
</evidence>
<feature type="compositionally biased region" description="Polar residues" evidence="6">
    <location>
        <begin position="246"/>
        <end position="264"/>
    </location>
</feature>
<dbReference type="VEuPathDB" id="AmoebaDB:NAEGRDRAFT_51884"/>
<dbReference type="Gene3D" id="3.40.50.2300">
    <property type="match status" value="1"/>
</dbReference>
<dbReference type="Proteomes" id="UP000006671">
    <property type="component" value="Unassembled WGS sequence"/>
</dbReference>
<feature type="compositionally biased region" description="Basic and acidic residues" evidence="6">
    <location>
        <begin position="26"/>
        <end position="35"/>
    </location>
</feature>
<dbReference type="InParanoid" id="D2VSE8"/>
<dbReference type="SMART" id="SM00448">
    <property type="entry name" value="REC"/>
    <property type="match status" value="1"/>
</dbReference>
<organism evidence="11">
    <name type="scientific">Naegleria gruberi</name>
    <name type="common">Amoeba</name>
    <dbReference type="NCBI Taxonomy" id="5762"/>
    <lineage>
        <taxon>Eukaryota</taxon>
        <taxon>Discoba</taxon>
        <taxon>Heterolobosea</taxon>
        <taxon>Tetramitia</taxon>
        <taxon>Eutetramitia</taxon>
        <taxon>Vahlkampfiidae</taxon>
        <taxon>Naegleria</taxon>
    </lineage>
</organism>
<evidence type="ECO:0000256" key="6">
    <source>
        <dbReference type="SAM" id="MobiDB-lite"/>
    </source>
</evidence>
<dbReference type="Pfam" id="PF00072">
    <property type="entry name" value="Response_reg"/>
    <property type="match status" value="1"/>
</dbReference>
<feature type="region of interest" description="Disordered" evidence="6">
    <location>
        <begin position="166"/>
        <end position="186"/>
    </location>
</feature>
<dbReference type="SMART" id="SM00387">
    <property type="entry name" value="HATPase_c"/>
    <property type="match status" value="1"/>
</dbReference>
<evidence type="ECO:0000256" key="4">
    <source>
        <dbReference type="ARBA" id="ARBA00022777"/>
    </source>
</evidence>
<feature type="compositionally biased region" description="Low complexity" evidence="6">
    <location>
        <begin position="421"/>
        <end position="448"/>
    </location>
</feature>
<feature type="region of interest" description="Disordered" evidence="6">
    <location>
        <begin position="514"/>
        <end position="540"/>
    </location>
</feature>
<name>D2VSE8_NAEGR</name>
<gene>
    <name evidence="10" type="ORF">NAEGRDRAFT_51884</name>
</gene>
<dbReference type="Gene3D" id="1.10.287.130">
    <property type="match status" value="1"/>
</dbReference>
<keyword evidence="5" id="KW-0597">Phosphoprotein</keyword>
<feature type="domain" description="Response regulatory" evidence="9">
    <location>
        <begin position="1212"/>
        <end position="1327"/>
    </location>
</feature>
<feature type="transmembrane region" description="Helical" evidence="7">
    <location>
        <begin position="714"/>
        <end position="732"/>
    </location>
</feature>
<keyword evidence="11" id="KW-1185">Reference proteome</keyword>
<comment type="catalytic activity">
    <reaction evidence="1">
        <text>ATP + protein L-histidine = ADP + protein N-phospho-L-histidine.</text>
        <dbReference type="EC" id="2.7.13.3"/>
    </reaction>
</comment>
<dbReference type="STRING" id="5762.D2VSE8"/>
<dbReference type="Pfam" id="PF02518">
    <property type="entry name" value="HATPase_c"/>
    <property type="match status" value="1"/>
</dbReference>
<feature type="compositionally biased region" description="Polar residues" evidence="6">
    <location>
        <begin position="272"/>
        <end position="281"/>
    </location>
</feature>
<dbReference type="SUPFAM" id="SSF52172">
    <property type="entry name" value="CheY-like"/>
    <property type="match status" value="1"/>
</dbReference>
<dbReference type="InterPro" id="IPR003661">
    <property type="entry name" value="HisK_dim/P_dom"/>
</dbReference>
<dbReference type="PROSITE" id="PS50109">
    <property type="entry name" value="HIS_KIN"/>
    <property type="match status" value="1"/>
</dbReference>
<evidence type="ECO:0000256" key="3">
    <source>
        <dbReference type="ARBA" id="ARBA00022679"/>
    </source>
</evidence>
<accession>D2VSE8</accession>
<dbReference type="SMART" id="SM00388">
    <property type="entry name" value="HisKA"/>
    <property type="match status" value="1"/>
</dbReference>
<dbReference type="OrthoDB" id="10266508at2759"/>
<keyword evidence="4" id="KW-0418">Kinase</keyword>
<dbReference type="CDD" id="cd17546">
    <property type="entry name" value="REC_hyHK_CKI1_RcsC-like"/>
    <property type="match status" value="1"/>
</dbReference>
<feature type="region of interest" description="Disordered" evidence="6">
    <location>
        <begin position="1"/>
        <end position="81"/>
    </location>
</feature>
<dbReference type="CDD" id="cd00082">
    <property type="entry name" value="HisKA"/>
    <property type="match status" value="1"/>
</dbReference>
<evidence type="ECO:0000313" key="11">
    <source>
        <dbReference type="Proteomes" id="UP000006671"/>
    </source>
</evidence>
<feature type="compositionally biased region" description="Basic and acidic residues" evidence="6">
    <location>
        <begin position="1"/>
        <end position="14"/>
    </location>
</feature>
<evidence type="ECO:0000256" key="1">
    <source>
        <dbReference type="ARBA" id="ARBA00000085"/>
    </source>
</evidence>
<dbReference type="RefSeq" id="XP_002672927.1">
    <property type="nucleotide sequence ID" value="XM_002672881.1"/>
</dbReference>
<keyword evidence="7" id="KW-0812">Transmembrane</keyword>
<dbReference type="GO" id="GO:0000155">
    <property type="term" value="F:phosphorelay sensor kinase activity"/>
    <property type="evidence" value="ECO:0007669"/>
    <property type="project" value="InterPro"/>
</dbReference>
<evidence type="ECO:0000256" key="7">
    <source>
        <dbReference type="SAM" id="Phobius"/>
    </source>
</evidence>
<dbReference type="SUPFAM" id="SSF55874">
    <property type="entry name" value="ATPase domain of HSP90 chaperone/DNA topoisomerase II/histidine kinase"/>
    <property type="match status" value="1"/>
</dbReference>
<dbReference type="SUPFAM" id="SSF47384">
    <property type="entry name" value="Homodimeric domain of signal transducing histidine kinase"/>
    <property type="match status" value="1"/>
</dbReference>
<dbReference type="InterPro" id="IPR003594">
    <property type="entry name" value="HATPase_dom"/>
</dbReference>
<feature type="compositionally biased region" description="Polar residues" evidence="6">
    <location>
        <begin position="54"/>
        <end position="70"/>
    </location>
</feature>
<feature type="compositionally biased region" description="Polar residues" evidence="6">
    <location>
        <begin position="121"/>
        <end position="136"/>
    </location>
</feature>
<sequence>MVGREGGEDNHDTKPTPQQPVITTHNNKEERKDNINDNPSRTSSPIHDEHTFSIIYTKSAPQDANTTTRDASPLPHHESTLHQQQDAAISLLYFSPHNNNTHEQQNDLIQASMSEDETVNKKSSMPSGSGTIPTNQLDKEAQSCSLNTHGLDEFCFGHQYSSGHQQQQHEHVALRNGEESQQEEFTDDISDSNDAQYEVLNLHHIQQARHSIPRINISLMSNNNHQCHHQAQHQSPCISPLSCHSANSWTSNPEQQQQQHTYESNNNNNNNYSTSIHGQYASTNVVGSSSSSYQNTTPSSSPHHFPTTRKASNSISSSNSNSSLTQFLPNSYTFHTSSRSGSGSSTTHHELLSNIDQVIVGNKQKRKDSFILFYEQDQSLTDHSILEPIVIRTSSATNNSSPYESTSGVGSGSHISSLGDSQHPPQQQQQQLKRTSSSSQVDSSDVSSTCESLILTNQEANEASEHMEEENSYPASYYWKTLTGGFMKFFMSSLLNNHEVSTYLQSINTATKTSVEENSTSTVSTPDSSPSSSLPLPQDRRFSLSDDEALIIKFKSRHEQLAKANPKLMIAIAILLIYVSLVFINPVTHGYFVFWLGFVVEMSFNITIDTLCSTVTIKSIPKLELINICRTLIAIMGRIVVQTYYGPNFPFWILQTFPIIISVNIFYYRRIFSLINTATATFGCCLSIYISYIWEYDARGKMDEYILEEMKTKILEIIGLHFILTVGTYMFSRIMEQQSDDNARKQLELLKQQIVNTAKTKFIGNLSHEARNPLQGILCSIQLLKHETVNSEKSQIFNSQSFRETLDDIYYNSNLLLHIFSTSLQLTNLELGKIKLNEMKINLVDILESMIAVFIRNAEEKRISIGSFYNFKSLPKYMFLGDQSRVCQILMNILSNAVKYTDKGHVLLTAEQCTNKDLLRVGLKKDPEYTYVKFICKDTGCGISEAKTKDLFKKPFYKVDQETFNSTIQNSSNPIFEQYYKKSLTNNDIAIEDEERDFKENNGYGLSISKSLLDLMGGRIFIESKVDEYTKVTIIIPLKNLVGDYSGFDDYSSEFFESNQRTIEVLSKELHESIHHCTPEFYLLDKHNTLTGSVIKPYLQFLFPNSNVFESDLEAISKNADKTKYNIVLYNANTVEDFSNIPCLAIPISARGQFNDKRYISSPVRFRELVDVLLHYIKLFPCETNIIPPSSSNLFLTPTNILEKSIEPPQKKALVVEDNDINRKVIIKLLKLIGYENVDSCENGLDSVEKCKQSKYEVILMDLLMPIMNGKDASVQIRQGQNSKTPIIGITANIWETYETLKEFGFDSVLYKPIMLNKLKNEIEKVLQHSLTHP</sequence>
<proteinExistence type="predicted"/>
<feature type="region of interest" description="Disordered" evidence="6">
    <location>
        <begin position="246"/>
        <end position="322"/>
    </location>
</feature>
<dbReference type="InterPro" id="IPR005467">
    <property type="entry name" value="His_kinase_dom"/>
</dbReference>
<evidence type="ECO:0000313" key="10">
    <source>
        <dbReference type="EMBL" id="EFC40183.1"/>
    </source>
</evidence>
<feature type="compositionally biased region" description="Low complexity" evidence="6">
    <location>
        <begin position="516"/>
        <end position="537"/>
    </location>
</feature>
<dbReference type="KEGG" id="ngr:NAEGRDRAFT_51884"/>
<keyword evidence="3" id="KW-0808">Transferase</keyword>
<feature type="modified residue" description="4-aspartylphosphate" evidence="5">
    <location>
        <position position="1262"/>
    </location>
</feature>
<keyword evidence="7" id="KW-1133">Transmembrane helix</keyword>